<feature type="compositionally biased region" description="Low complexity" evidence="5">
    <location>
        <begin position="376"/>
        <end position="387"/>
    </location>
</feature>
<dbReference type="InterPro" id="IPR019786">
    <property type="entry name" value="Zinc_finger_PHD-type_CS"/>
</dbReference>
<dbReference type="PANTHER" id="PTHR24102:SF28">
    <property type="entry name" value="PHD-TYPE DOMAIN-CONTAINING PROTEIN"/>
    <property type="match status" value="1"/>
</dbReference>
<feature type="domain" description="PHD-type" evidence="6">
    <location>
        <begin position="569"/>
        <end position="616"/>
    </location>
</feature>
<keyword evidence="2 4" id="KW-0863">Zinc-finger</keyword>
<dbReference type="SUPFAM" id="SSF57903">
    <property type="entry name" value="FYVE/PHD zinc finger"/>
    <property type="match status" value="1"/>
</dbReference>
<evidence type="ECO:0000256" key="2">
    <source>
        <dbReference type="ARBA" id="ARBA00022771"/>
    </source>
</evidence>
<accession>A0ABP0GLS8</accession>
<reference evidence="7 8" key="1">
    <citation type="submission" date="2024-02" db="EMBL/GenBank/DDBJ databases">
        <authorList>
            <person name="Daric V."/>
            <person name="Darras S."/>
        </authorList>
    </citation>
    <scope>NUCLEOTIDE SEQUENCE [LARGE SCALE GENOMIC DNA]</scope>
</reference>
<feature type="region of interest" description="Disordered" evidence="5">
    <location>
        <begin position="368"/>
        <end position="435"/>
    </location>
</feature>
<feature type="region of interest" description="Disordered" evidence="5">
    <location>
        <begin position="55"/>
        <end position="93"/>
    </location>
</feature>
<dbReference type="SMART" id="SM00249">
    <property type="entry name" value="PHD"/>
    <property type="match status" value="1"/>
</dbReference>
<dbReference type="InterPro" id="IPR011011">
    <property type="entry name" value="Znf_FYVE_PHD"/>
</dbReference>
<name>A0ABP0GLS8_CLALP</name>
<feature type="compositionally biased region" description="Polar residues" evidence="5">
    <location>
        <begin position="538"/>
        <end position="552"/>
    </location>
</feature>
<evidence type="ECO:0000256" key="4">
    <source>
        <dbReference type="PROSITE-ProRule" id="PRU00146"/>
    </source>
</evidence>
<feature type="region of interest" description="Disordered" evidence="5">
    <location>
        <begin position="538"/>
        <end position="563"/>
    </location>
</feature>
<dbReference type="PROSITE" id="PS50016">
    <property type="entry name" value="ZF_PHD_2"/>
    <property type="match status" value="1"/>
</dbReference>
<dbReference type="CDD" id="cd15523">
    <property type="entry name" value="PHD_PHF21A"/>
    <property type="match status" value="1"/>
</dbReference>
<dbReference type="EMBL" id="CAWYQH010000119">
    <property type="protein sequence ID" value="CAK8691744.1"/>
    <property type="molecule type" value="Genomic_DNA"/>
</dbReference>
<organism evidence="7 8">
    <name type="scientific">Clavelina lepadiformis</name>
    <name type="common">Light-bulb sea squirt</name>
    <name type="synonym">Ascidia lepadiformis</name>
    <dbReference type="NCBI Taxonomy" id="159417"/>
    <lineage>
        <taxon>Eukaryota</taxon>
        <taxon>Metazoa</taxon>
        <taxon>Chordata</taxon>
        <taxon>Tunicata</taxon>
        <taxon>Ascidiacea</taxon>
        <taxon>Aplousobranchia</taxon>
        <taxon>Clavelinidae</taxon>
        <taxon>Clavelina</taxon>
    </lineage>
</organism>
<proteinExistence type="predicted"/>
<dbReference type="Proteomes" id="UP001642483">
    <property type="component" value="Unassembled WGS sequence"/>
</dbReference>
<dbReference type="InterPro" id="IPR001965">
    <property type="entry name" value="Znf_PHD"/>
</dbReference>
<dbReference type="InterPro" id="IPR019787">
    <property type="entry name" value="Znf_PHD-finger"/>
</dbReference>
<keyword evidence="3" id="KW-0862">Zinc</keyword>
<evidence type="ECO:0000256" key="1">
    <source>
        <dbReference type="ARBA" id="ARBA00022723"/>
    </source>
</evidence>
<evidence type="ECO:0000259" key="6">
    <source>
        <dbReference type="PROSITE" id="PS50016"/>
    </source>
</evidence>
<evidence type="ECO:0000313" key="8">
    <source>
        <dbReference type="Proteomes" id="UP001642483"/>
    </source>
</evidence>
<sequence length="717" mass="78897">MDYKELQQKLKASIAQHQVIMGNLKNNPKDEILQRNLKEVERQIAQLGFRQKKVVKSGKLRLTTPESSQPPPESSGKKEFPTGNSVTGDQNGDKLKTTSGFVRLAPLHNDSGASFTIRILENDKIPPASSQTENGSDIEQNKVVKHDTKSVSVTSQSSQFSADATKGEPVAVKASEEVKEKKDVKSEPLNLSHIVNKKVMISANQVVTSAKIPTSFQVTNTSAVPTLAPSAGKIIVNSPMKIRVPVSSNGHIVLLPTAKMKPRFTTPILRFAACQPSLLKSSEKAHLWPNLAGANSAQNQHKFIPASLRGGPQNETIGTFQKFRIICGKTPILKPRIPNTITSVIATSSPRPCSTQLQAVLLRSQTPAIKDQESASTSTVTPVPTSPHDVKPTSLLPIKEEDYDVPSTSAEIKKELSSEGVSPSQPKVESEASSLSNDKINFLDRLELVPREKAEKMRNRRYGRRRVSAHPVYSGGMYVSTTAADSTKRVLPTELIGFEEIPIKRPRGRPRNSTKPGVSPAMPLGGEEDEVMKILENTRPNKMTSNEPSTSERPGVKTRKSKKQNAQDEDLCAVCGKAGEVLMCDTCSSVTHLTCLQPQLSEIPTGMWFCDVCKSKFNDRATAPAWPGLMSIVHSYFAYDVKRDESLARARVKNRMEKARKIRLEQQMKSLTSILKEKVSLKNKHKVSLQENMKTCEHLTTLLERIRCAINNNLDAS</sequence>
<feature type="region of interest" description="Disordered" evidence="5">
    <location>
        <begin position="504"/>
        <end position="525"/>
    </location>
</feature>
<evidence type="ECO:0000256" key="5">
    <source>
        <dbReference type="SAM" id="MobiDB-lite"/>
    </source>
</evidence>
<keyword evidence="1" id="KW-0479">Metal-binding</keyword>
<feature type="compositionally biased region" description="Polar residues" evidence="5">
    <location>
        <begin position="419"/>
        <end position="435"/>
    </location>
</feature>
<comment type="caution">
    <text evidence="7">The sequence shown here is derived from an EMBL/GenBank/DDBJ whole genome shotgun (WGS) entry which is preliminary data.</text>
</comment>
<dbReference type="PROSITE" id="PS01359">
    <property type="entry name" value="ZF_PHD_1"/>
    <property type="match status" value="1"/>
</dbReference>
<dbReference type="PANTHER" id="PTHR24102">
    <property type="entry name" value="PHD FINGER PROTEIN"/>
    <property type="match status" value="1"/>
</dbReference>
<gene>
    <name evidence="7" type="ORF">CVLEPA_LOCUS24504</name>
</gene>
<dbReference type="Gene3D" id="3.30.40.10">
    <property type="entry name" value="Zinc/RING finger domain, C3HC4 (zinc finger)"/>
    <property type="match status" value="1"/>
</dbReference>
<evidence type="ECO:0000313" key="7">
    <source>
        <dbReference type="EMBL" id="CAK8691744.1"/>
    </source>
</evidence>
<evidence type="ECO:0000256" key="3">
    <source>
        <dbReference type="ARBA" id="ARBA00022833"/>
    </source>
</evidence>
<dbReference type="Pfam" id="PF00628">
    <property type="entry name" value="PHD"/>
    <property type="match status" value="1"/>
</dbReference>
<keyword evidence="8" id="KW-1185">Reference proteome</keyword>
<dbReference type="InterPro" id="IPR013083">
    <property type="entry name" value="Znf_RING/FYVE/PHD"/>
</dbReference>
<protein>
    <recommendedName>
        <fullName evidence="6">PHD-type domain-containing protein</fullName>
    </recommendedName>
</protein>